<gene>
    <name evidence="1" type="ORF">RND71_009304</name>
</gene>
<dbReference type="AlphaFoldDB" id="A0AAE1SHS3"/>
<comment type="caution">
    <text evidence="1">The sequence shown here is derived from an EMBL/GenBank/DDBJ whole genome shotgun (WGS) entry which is preliminary data.</text>
</comment>
<proteinExistence type="predicted"/>
<evidence type="ECO:0000313" key="1">
    <source>
        <dbReference type="EMBL" id="KAK4369829.1"/>
    </source>
</evidence>
<dbReference type="EMBL" id="JAVYJV010000005">
    <property type="protein sequence ID" value="KAK4369829.1"/>
    <property type="molecule type" value="Genomic_DNA"/>
</dbReference>
<accession>A0AAE1SHS3</accession>
<organism evidence="1 2">
    <name type="scientific">Anisodus tanguticus</name>
    <dbReference type="NCBI Taxonomy" id="243964"/>
    <lineage>
        <taxon>Eukaryota</taxon>
        <taxon>Viridiplantae</taxon>
        <taxon>Streptophyta</taxon>
        <taxon>Embryophyta</taxon>
        <taxon>Tracheophyta</taxon>
        <taxon>Spermatophyta</taxon>
        <taxon>Magnoliopsida</taxon>
        <taxon>eudicotyledons</taxon>
        <taxon>Gunneridae</taxon>
        <taxon>Pentapetalae</taxon>
        <taxon>asterids</taxon>
        <taxon>lamiids</taxon>
        <taxon>Solanales</taxon>
        <taxon>Solanaceae</taxon>
        <taxon>Solanoideae</taxon>
        <taxon>Hyoscyameae</taxon>
        <taxon>Anisodus</taxon>
    </lineage>
</organism>
<dbReference type="Proteomes" id="UP001291623">
    <property type="component" value="Unassembled WGS sequence"/>
</dbReference>
<keyword evidence="2" id="KW-1185">Reference proteome</keyword>
<sequence length="80" mass="8789">MRPNEAIASTIKSTALQRALDIKRSAETKGDADVLWGYLENGKGIVIETSEDHENIPTIKSFEIDMKGKAKVGMLEENPS</sequence>
<evidence type="ECO:0000313" key="2">
    <source>
        <dbReference type="Proteomes" id="UP001291623"/>
    </source>
</evidence>
<reference evidence="1" key="1">
    <citation type="submission" date="2023-12" db="EMBL/GenBank/DDBJ databases">
        <title>Genome assembly of Anisodus tanguticus.</title>
        <authorList>
            <person name="Wang Y.-J."/>
        </authorList>
    </citation>
    <scope>NUCLEOTIDE SEQUENCE</scope>
    <source>
        <strain evidence="1">KB-2021</strain>
        <tissue evidence="1">Leaf</tissue>
    </source>
</reference>
<protein>
    <submittedName>
        <fullName evidence="1">Uncharacterized protein</fullName>
    </submittedName>
</protein>
<name>A0AAE1SHS3_9SOLA</name>